<dbReference type="STRING" id="33097.A0A150H4B2"/>
<feature type="compositionally biased region" description="Low complexity" evidence="2">
    <location>
        <begin position="171"/>
        <end position="189"/>
    </location>
</feature>
<dbReference type="PANTHER" id="PTHR15048:SF0">
    <property type="entry name" value="STARCH-BINDING DOMAIN-CONTAINING PROTEIN 1"/>
    <property type="match status" value="1"/>
</dbReference>
<organism evidence="4 5">
    <name type="scientific">Gonium pectorale</name>
    <name type="common">Green alga</name>
    <dbReference type="NCBI Taxonomy" id="33097"/>
    <lineage>
        <taxon>Eukaryota</taxon>
        <taxon>Viridiplantae</taxon>
        <taxon>Chlorophyta</taxon>
        <taxon>core chlorophytes</taxon>
        <taxon>Chlorophyceae</taxon>
        <taxon>CS clade</taxon>
        <taxon>Chlamydomonadales</taxon>
        <taxon>Volvocaceae</taxon>
        <taxon>Gonium</taxon>
    </lineage>
</organism>
<dbReference type="InterPro" id="IPR002044">
    <property type="entry name" value="CBM20"/>
</dbReference>
<dbReference type="Gene3D" id="2.60.40.10">
    <property type="entry name" value="Immunoglobulins"/>
    <property type="match status" value="2"/>
</dbReference>
<comment type="caution">
    <text evidence="4">The sequence shown here is derived from an EMBL/GenBank/DDBJ whole genome shotgun (WGS) entry which is preliminary data.</text>
</comment>
<dbReference type="Pfam" id="PF00686">
    <property type="entry name" value="CBM_20"/>
    <property type="match status" value="2"/>
</dbReference>
<keyword evidence="1" id="KW-0175">Coiled coil</keyword>
<accession>A0A150H4B2</accession>
<keyword evidence="5" id="KW-1185">Reference proteome</keyword>
<sequence length="557" mass="59398">MLQPLMRHTACGRSLQRARRVATKAAASAAAAIGGADGALTVGCRMVVPYHRTAHGQQLVLVGSCETLGNWDPKKGVKFTWCEGHSHVADLELPIHTPVACKLVVLSDNGSATWEPEEDRELLLAPSTLVSRAAGYTVLAHWGFPGCTQVLANALRRGTSLGGARSSLSPNSHASGGANGHANGHVNGHANGSSSGFLAGVKKVLAQASSLDKAVLPGTASWEEDGMDAEEAGLSDCQITVLVPKNGPKLKPEQSLVLVGGSAALGRWDPAEGLPLERAGEDSPVWTARAELPLGEGLQAKVVVVDAVSGKAQTWEPCENRTLARHSGARPVVITAYWGAAPTHSLEVDRLSAAASASNPQVVAMLRQQLSATATQLDGMRRERDEARKAIAASEDQMRHLQHAEKGAGDKTYGRFEMVQLAEQLQTTRRLYETTRKEAMELGGAVGVTRQLCDAAKAELRALGAQLESARRAYEALAPEVERMEKKLSSTSRAFEATRPELVALEAQLESARSLFDRTLSKIEAAKVLAAGNVEVQTEAVRRRVDNRVREMQLAKF</sequence>
<evidence type="ECO:0000256" key="1">
    <source>
        <dbReference type="SAM" id="Coils"/>
    </source>
</evidence>
<feature type="region of interest" description="Disordered" evidence="2">
    <location>
        <begin position="163"/>
        <end position="189"/>
    </location>
</feature>
<evidence type="ECO:0000256" key="2">
    <source>
        <dbReference type="SAM" id="MobiDB-lite"/>
    </source>
</evidence>
<dbReference type="EMBL" id="LSYV01000002">
    <property type="protein sequence ID" value="KXZ56901.1"/>
    <property type="molecule type" value="Genomic_DNA"/>
</dbReference>
<dbReference type="InterPro" id="IPR013784">
    <property type="entry name" value="Carb-bd-like_fold"/>
</dbReference>
<evidence type="ECO:0000313" key="4">
    <source>
        <dbReference type="EMBL" id="KXZ56901.1"/>
    </source>
</evidence>
<evidence type="ECO:0000259" key="3">
    <source>
        <dbReference type="PROSITE" id="PS51166"/>
    </source>
</evidence>
<dbReference type="SMART" id="SM01065">
    <property type="entry name" value="CBM_2"/>
    <property type="match status" value="2"/>
</dbReference>
<dbReference type="SUPFAM" id="SSF49452">
    <property type="entry name" value="Starch-binding domain-like"/>
    <property type="match status" value="2"/>
</dbReference>
<gene>
    <name evidence="4" type="ORF">GPECTOR_1g812</name>
</gene>
<dbReference type="OrthoDB" id="533354at2759"/>
<name>A0A150H4B2_GONPE</name>
<feature type="coiled-coil region" evidence="1">
    <location>
        <begin position="377"/>
        <end position="473"/>
    </location>
</feature>
<reference evidence="5" key="1">
    <citation type="journal article" date="2016" name="Nat. Commun.">
        <title>The Gonium pectorale genome demonstrates co-option of cell cycle regulation during the evolution of multicellularity.</title>
        <authorList>
            <person name="Hanschen E.R."/>
            <person name="Marriage T.N."/>
            <person name="Ferris P.J."/>
            <person name="Hamaji T."/>
            <person name="Toyoda A."/>
            <person name="Fujiyama A."/>
            <person name="Neme R."/>
            <person name="Noguchi H."/>
            <person name="Minakuchi Y."/>
            <person name="Suzuki M."/>
            <person name="Kawai-Toyooka H."/>
            <person name="Smith D.R."/>
            <person name="Sparks H."/>
            <person name="Anderson J."/>
            <person name="Bakaric R."/>
            <person name="Luria V."/>
            <person name="Karger A."/>
            <person name="Kirschner M.W."/>
            <person name="Durand P.M."/>
            <person name="Michod R.E."/>
            <person name="Nozaki H."/>
            <person name="Olson B.J."/>
        </authorList>
    </citation>
    <scope>NUCLEOTIDE SEQUENCE [LARGE SCALE GENOMIC DNA]</scope>
    <source>
        <strain evidence="5">NIES-2863</strain>
    </source>
</reference>
<feature type="domain" description="CBM20" evidence="3">
    <location>
        <begin position="233"/>
        <end position="340"/>
    </location>
</feature>
<evidence type="ECO:0000313" key="5">
    <source>
        <dbReference type="Proteomes" id="UP000075714"/>
    </source>
</evidence>
<dbReference type="PROSITE" id="PS51166">
    <property type="entry name" value="CBM20"/>
    <property type="match status" value="2"/>
</dbReference>
<dbReference type="GO" id="GO:0016020">
    <property type="term" value="C:membrane"/>
    <property type="evidence" value="ECO:0007669"/>
    <property type="project" value="TreeGrafter"/>
</dbReference>
<feature type="domain" description="CBM20" evidence="3">
    <location>
        <begin position="36"/>
        <end position="144"/>
    </location>
</feature>
<dbReference type="PANTHER" id="PTHR15048">
    <property type="entry name" value="STARCH-BINDING DOMAIN-CONTAINING PROTEIN 1"/>
    <property type="match status" value="1"/>
</dbReference>
<dbReference type="AlphaFoldDB" id="A0A150H4B2"/>
<dbReference type="Proteomes" id="UP000075714">
    <property type="component" value="Unassembled WGS sequence"/>
</dbReference>
<dbReference type="Gene3D" id="1.20.120.330">
    <property type="entry name" value="Nucleotidyltransferases domain 2"/>
    <property type="match status" value="1"/>
</dbReference>
<dbReference type="InterPro" id="IPR013783">
    <property type="entry name" value="Ig-like_fold"/>
</dbReference>
<proteinExistence type="predicted"/>
<dbReference type="GO" id="GO:2001070">
    <property type="term" value="F:starch binding"/>
    <property type="evidence" value="ECO:0007669"/>
    <property type="project" value="InterPro"/>
</dbReference>
<protein>
    <recommendedName>
        <fullName evidence="3">CBM20 domain-containing protein</fullName>
    </recommendedName>
</protein>